<keyword evidence="1" id="KW-0812">Transmembrane</keyword>
<gene>
    <name evidence="2" type="ORF">LCGC14_0936990</name>
</gene>
<evidence type="ECO:0000313" key="2">
    <source>
        <dbReference type="EMBL" id="KKN20287.1"/>
    </source>
</evidence>
<proteinExistence type="predicted"/>
<keyword evidence="1" id="KW-1133">Transmembrane helix</keyword>
<sequence length="39" mass="4475">MNPFTFLFKFVLGFMALLNAIVILTGIAIIGYGLWRWLL</sequence>
<comment type="caution">
    <text evidence="2">The sequence shown here is derived from an EMBL/GenBank/DDBJ whole genome shotgun (WGS) entry which is preliminary data.</text>
</comment>
<dbReference type="AlphaFoldDB" id="A0A0F9P7C1"/>
<feature type="transmembrane region" description="Helical" evidence="1">
    <location>
        <begin position="6"/>
        <end position="35"/>
    </location>
</feature>
<keyword evidence="1" id="KW-0472">Membrane</keyword>
<protein>
    <submittedName>
        <fullName evidence="2">Uncharacterized protein</fullName>
    </submittedName>
</protein>
<accession>A0A0F9P7C1</accession>
<organism evidence="2">
    <name type="scientific">marine sediment metagenome</name>
    <dbReference type="NCBI Taxonomy" id="412755"/>
    <lineage>
        <taxon>unclassified sequences</taxon>
        <taxon>metagenomes</taxon>
        <taxon>ecological metagenomes</taxon>
    </lineage>
</organism>
<evidence type="ECO:0000256" key="1">
    <source>
        <dbReference type="SAM" id="Phobius"/>
    </source>
</evidence>
<dbReference type="EMBL" id="LAZR01003256">
    <property type="protein sequence ID" value="KKN20287.1"/>
    <property type="molecule type" value="Genomic_DNA"/>
</dbReference>
<reference evidence="2" key="1">
    <citation type="journal article" date="2015" name="Nature">
        <title>Complex archaea that bridge the gap between prokaryotes and eukaryotes.</title>
        <authorList>
            <person name="Spang A."/>
            <person name="Saw J.H."/>
            <person name="Jorgensen S.L."/>
            <person name="Zaremba-Niedzwiedzka K."/>
            <person name="Martijn J."/>
            <person name="Lind A.E."/>
            <person name="van Eijk R."/>
            <person name="Schleper C."/>
            <person name="Guy L."/>
            <person name="Ettema T.J."/>
        </authorList>
    </citation>
    <scope>NUCLEOTIDE SEQUENCE</scope>
</reference>
<name>A0A0F9P7C1_9ZZZZ</name>